<dbReference type="SMART" id="SM00408">
    <property type="entry name" value="IGc2"/>
    <property type="match status" value="9"/>
</dbReference>
<dbReference type="InterPro" id="IPR000742">
    <property type="entry name" value="EGF"/>
</dbReference>
<reference evidence="32" key="2">
    <citation type="submission" date="2016-06" db="EMBL/GenBank/DDBJ databases">
        <title>The genome of a short-lived fish provides insights into sex chromosome evolution and the genetic control of aging.</title>
        <authorList>
            <person name="Reichwald K."/>
            <person name="Felder M."/>
            <person name="Petzold A."/>
            <person name="Koch P."/>
            <person name="Groth M."/>
            <person name="Platzer M."/>
        </authorList>
    </citation>
    <scope>NUCLEOTIDE SEQUENCE</scope>
    <source>
        <tissue evidence="32">Brain</tissue>
    </source>
</reference>
<feature type="domain" description="EGF-like" evidence="29">
    <location>
        <begin position="1113"/>
        <end position="1152"/>
    </location>
</feature>
<dbReference type="InterPro" id="IPR013106">
    <property type="entry name" value="Ig_V-set"/>
</dbReference>
<name>A0A1A8PIC4_9TELE</name>
<organism evidence="32">
    <name type="scientific">Nothobranchius rachovii</name>
    <name type="common">bluefin notho</name>
    <dbReference type="NCBI Taxonomy" id="451742"/>
    <lineage>
        <taxon>Eukaryota</taxon>
        <taxon>Metazoa</taxon>
        <taxon>Chordata</taxon>
        <taxon>Craniata</taxon>
        <taxon>Vertebrata</taxon>
        <taxon>Euteleostomi</taxon>
        <taxon>Actinopterygii</taxon>
        <taxon>Neopterygii</taxon>
        <taxon>Teleostei</taxon>
        <taxon>Neoteleostei</taxon>
        <taxon>Acanthomorphata</taxon>
        <taxon>Ovalentaria</taxon>
        <taxon>Atherinomorphae</taxon>
        <taxon>Cyprinodontiformes</taxon>
        <taxon>Nothobranchiidae</taxon>
        <taxon>Nothobranchius</taxon>
    </lineage>
</organism>
<dbReference type="InterPro" id="IPR007110">
    <property type="entry name" value="Ig-like_dom"/>
</dbReference>
<dbReference type="GO" id="GO:0055013">
    <property type="term" value="P:cardiac muscle cell development"/>
    <property type="evidence" value="ECO:0007669"/>
    <property type="project" value="UniProtKB-ARBA"/>
</dbReference>
<keyword evidence="18" id="KW-1133">Transmembrane helix</keyword>
<dbReference type="GO" id="GO:0005509">
    <property type="term" value="F:calcium ion binding"/>
    <property type="evidence" value="ECO:0007669"/>
    <property type="project" value="InterPro"/>
</dbReference>
<keyword evidence="7" id="KW-0963">Cytoplasm</keyword>
<dbReference type="InterPro" id="IPR013098">
    <property type="entry name" value="Ig_I-set"/>
</dbReference>
<evidence type="ECO:0000256" key="5">
    <source>
        <dbReference type="ARBA" id="ARBA00004498"/>
    </source>
</evidence>
<dbReference type="Gene3D" id="2.40.155.10">
    <property type="entry name" value="Green fluorescent protein"/>
    <property type="match status" value="1"/>
</dbReference>
<dbReference type="InterPro" id="IPR006605">
    <property type="entry name" value="G2_nidogen/fibulin_G2F"/>
</dbReference>
<dbReference type="InterPro" id="IPR000152">
    <property type="entry name" value="EGF-type_Asp/Asn_hydroxyl_site"/>
</dbReference>
<feature type="domain" description="Ig-like" evidence="30">
    <location>
        <begin position="1"/>
        <end position="74"/>
    </location>
</feature>
<dbReference type="PROSITE" id="PS50092">
    <property type="entry name" value="TSP1"/>
    <property type="match status" value="1"/>
</dbReference>
<dbReference type="InterPro" id="IPR018097">
    <property type="entry name" value="EGF_Ca-bd_CS"/>
</dbReference>
<dbReference type="Pfam" id="PF07474">
    <property type="entry name" value="G2F"/>
    <property type="match status" value="1"/>
</dbReference>
<keyword evidence="12" id="KW-0132">Cell division</keyword>
<dbReference type="GO" id="GO:0005737">
    <property type="term" value="C:cytoplasm"/>
    <property type="evidence" value="ECO:0007669"/>
    <property type="project" value="UniProtKB-SubCell"/>
</dbReference>
<dbReference type="SUPFAM" id="SSF57184">
    <property type="entry name" value="Growth factor receptor domain"/>
    <property type="match status" value="3"/>
</dbReference>
<dbReference type="FunFam" id="2.60.40.10:FF:000285">
    <property type="entry name" value="Hemicentin 1"/>
    <property type="match status" value="2"/>
</dbReference>
<dbReference type="PROSITE" id="PS01187">
    <property type="entry name" value="EGF_CA"/>
    <property type="match status" value="4"/>
</dbReference>
<feature type="domain" description="Ig-like" evidence="30">
    <location>
        <begin position="81"/>
        <end position="170"/>
    </location>
</feature>
<evidence type="ECO:0000256" key="11">
    <source>
        <dbReference type="ARBA" id="ARBA00022583"/>
    </source>
</evidence>
<evidence type="ECO:0000259" key="30">
    <source>
        <dbReference type="PROSITE" id="PS50835"/>
    </source>
</evidence>
<dbReference type="FunFam" id="2.60.40.10:FF:000004">
    <property type="entry name" value="DCC isoform 1"/>
    <property type="match status" value="1"/>
</dbReference>
<dbReference type="PROSITE" id="PS50993">
    <property type="entry name" value="NIDOGEN_G2"/>
    <property type="match status" value="1"/>
</dbReference>
<feature type="domain" description="Ig-like" evidence="30">
    <location>
        <begin position="175"/>
        <end position="263"/>
    </location>
</feature>
<evidence type="ECO:0000256" key="25">
    <source>
        <dbReference type="ARBA" id="ARBA00053381"/>
    </source>
</evidence>
<keyword evidence="23" id="KW-0131">Cell cycle</keyword>
<dbReference type="InterPro" id="IPR049883">
    <property type="entry name" value="NOTCH1_EGF-like"/>
</dbReference>
<keyword evidence="8" id="KW-0964">Secreted</keyword>
<evidence type="ECO:0000256" key="2">
    <source>
        <dbReference type="ARBA" id="ARBA00004282"/>
    </source>
</evidence>
<dbReference type="SMART" id="SM00409">
    <property type="entry name" value="IG"/>
    <property type="match status" value="9"/>
</dbReference>
<dbReference type="FunFam" id="2.60.40.10:FF:000130">
    <property type="entry name" value="Hemicentin 1"/>
    <property type="match status" value="1"/>
</dbReference>
<evidence type="ECO:0000256" key="18">
    <source>
        <dbReference type="ARBA" id="ARBA00022989"/>
    </source>
</evidence>
<evidence type="ECO:0000259" key="29">
    <source>
        <dbReference type="PROSITE" id="PS50026"/>
    </source>
</evidence>
<dbReference type="SUPFAM" id="SSF82895">
    <property type="entry name" value="TSP-1 type 1 repeat"/>
    <property type="match status" value="1"/>
</dbReference>
<dbReference type="SMART" id="SM00682">
    <property type="entry name" value="G2F"/>
    <property type="match status" value="1"/>
</dbReference>
<evidence type="ECO:0000256" key="7">
    <source>
        <dbReference type="ARBA" id="ARBA00022490"/>
    </source>
</evidence>
<comment type="function">
    <text evidence="25">Involved in transforming growth factor beta-mediated rearrangement of the podocyte cytoskeleton which includes reduction of F-actin fibers and broadening, flattening and elongation of podocytes. Plays a role in basement membrane organization. May promote cleavage furrow maturation during cytokinesis in preimplantation embryos. May play a role in the architecture of adhesive and flexible epithelial cell junctions. May play a role during myocardial remodeling by imparting an effect on cardiac fibroblast migration.</text>
</comment>
<dbReference type="GO" id="GO:0050808">
    <property type="term" value="P:synapse organization"/>
    <property type="evidence" value="ECO:0007669"/>
    <property type="project" value="TreeGrafter"/>
</dbReference>
<dbReference type="SMART" id="SM00179">
    <property type="entry name" value="EGF_CA"/>
    <property type="match status" value="8"/>
</dbReference>
<keyword evidence="19" id="KW-0472">Membrane</keyword>
<keyword evidence="13" id="KW-0812">Transmembrane</keyword>
<dbReference type="InterPro" id="IPR036179">
    <property type="entry name" value="Ig-like_dom_sf"/>
</dbReference>
<feature type="domain" description="Ig-like" evidence="30">
    <location>
        <begin position="362"/>
        <end position="454"/>
    </location>
</feature>
<evidence type="ECO:0000256" key="12">
    <source>
        <dbReference type="ARBA" id="ARBA00022618"/>
    </source>
</evidence>
<feature type="domain" description="EGF-like" evidence="29">
    <location>
        <begin position="1198"/>
        <end position="1237"/>
    </location>
</feature>
<dbReference type="EMBL" id="HAEH01007097">
    <property type="protein sequence ID" value="SBR81006.1"/>
    <property type="molecule type" value="Transcribed_RNA"/>
</dbReference>
<evidence type="ECO:0000313" key="32">
    <source>
        <dbReference type="EMBL" id="SBR81006.1"/>
    </source>
</evidence>
<dbReference type="CDD" id="cd00054">
    <property type="entry name" value="EGF_CA"/>
    <property type="match status" value="8"/>
</dbReference>
<dbReference type="FunFam" id="2.10.25.10:FF:000009">
    <property type="entry name" value="Low-density lipoprotein receptor isoform 1"/>
    <property type="match status" value="1"/>
</dbReference>
<evidence type="ECO:0000256" key="23">
    <source>
        <dbReference type="ARBA" id="ARBA00023306"/>
    </source>
</evidence>
<dbReference type="PANTHER" id="PTHR45080:SF28">
    <property type="entry name" value="HEMICENTIN-2"/>
    <property type="match status" value="1"/>
</dbReference>
<dbReference type="FunFam" id="2.10.25.10:FF:000010">
    <property type="entry name" value="Pro-epidermal growth factor"/>
    <property type="match status" value="1"/>
</dbReference>
<dbReference type="CDD" id="cd00096">
    <property type="entry name" value="Ig"/>
    <property type="match status" value="2"/>
</dbReference>
<dbReference type="FunFam" id="2.10.25.10:FF:000038">
    <property type="entry name" value="Fibrillin 2"/>
    <property type="match status" value="1"/>
</dbReference>
<feature type="domain" description="Ig-like" evidence="30">
    <location>
        <begin position="268"/>
        <end position="354"/>
    </location>
</feature>
<dbReference type="FunFam" id="2.60.40.10:FF:000186">
    <property type="entry name" value="Hemicentin 1"/>
    <property type="match status" value="1"/>
</dbReference>
<evidence type="ECO:0000256" key="15">
    <source>
        <dbReference type="ARBA" id="ARBA00022737"/>
    </source>
</evidence>
<evidence type="ECO:0000256" key="19">
    <source>
        <dbReference type="ARBA" id="ARBA00023136"/>
    </source>
</evidence>
<dbReference type="Pfam" id="PF13927">
    <property type="entry name" value="Ig_3"/>
    <property type="match status" value="4"/>
</dbReference>
<dbReference type="SUPFAM" id="SSF54511">
    <property type="entry name" value="GFP-like"/>
    <property type="match status" value="1"/>
</dbReference>
<keyword evidence="11" id="KW-0254">Endocytosis</keyword>
<sequence>MGDELTLECRANGIPTPRLSWLKDGVSLEGSDAHHISVTPDGTTLTLMKLTPEDSGTYMCLAINSAGQESKLYSLVVLVPPSISGETTIPREMQVTQDSVVTLECQAAGNPPPQISWLMNGHPLLLSPRTRLLSGDSLLRIAPVQLSDSGVYTCVARSQAGLAELSYDVQVQVPPGVDRFEPVEPVTVVQGSLVTLTCEARGVPPPTLTWMKDGQPLSLHRNLLLDGEETRLQLPDVATSDEGLYSCMASNQAGSSTKSFNLTVLVPPKISYSGSPEELTIAVNVSGHLTLECLTDSDPPPDIEWYKDEAKLQLNGRIQHLAGGQYLEIQEVQPEDSGHYSCVVTNMAGSTSLFFMVEILLPPVIKQSSSIVSVAVGQDAVLPCEVEEDEGYFECTAVNDVGEERRVIEVILHVPPSIEDDVTAFSRVTLGDAGTYQCLAKNDAGVSIAKTKLVLQVPPVLSVPRVDYTAVIGQPVSLECVADGQPQPEVSWQKERRLVVDGAHIRVFSNGTLAILSTQRSDAGLYTCTAKNLAGRASHDMRLHVQVPPLISPTQTELSVIQGFQALLPCAAQGSPEPRVSWEKNGIIIPNLPGKFTVLRSGELIIERAESGDAGVFTCVATNLAGSVRRDVHLSINTRPAFKELPGDVILNKGQSLALSCHAQGSPPPTISWTVNNRLFKGATVDESGRSSVIIENVTMSDAGTYVCLAENNVGSIRALSFIRIREPPVLKGEAHMSQTVIQGGSAMLDCPVQGDPSPVLRWLRNGKPLIRLLRMQTLHNGSLVIYSITTSDEGEYQCVAESEAGTAERTITLKVQINGGYSNWEDWGPCSSTCGQGVQERIRLCNNPEPANGGRSCSGPSTDSRKCQTGLCPGEVPRKTRGSLIGMVNDREFGVSLLEANITDDMDKGSSTLQAHLDNIPPTVGPLLRVLVSVFTPIYWTTVLQSDTTRNGYSFTQGQFRQESQLEFETGEILRLTHIARGLDSEGVLLIDIVINGFIPASLASSHLSLQEFDESYVQTGRGQLYSWSSQAHQRGGRPLVLRCNHTVVYEGQEKRQGPVLQLLKVSRMNSIYNMFTLTLDFHITTNLLIPDGYEETCPKGFVLDTTSYCADEDECALQSPCSHSCNNIMGGFSCSCPSGFTISAETNTCHDIDECSQGSQMCLFNQKCINTVGTYRCQAKCAPGFKSSTTGTICEDVDECKESTVSPCHHQCLNTLGSYRCVCHPGYQLSGHRCIDINECMRSVCPAHQQCRNTDGGYQCFDSCPAGMTTAENGDCVDIDECHDGSHMCRYTQTCQNTVGGYGCVCPRGYRTQGVGLPCLDIDECLQTPNPCAHQCRNVPGSFRCLCPPGTVLLGDGRSCAGLERGQTFTNGTRVRTRFRPQLVSSLGRPILSRSNGVSRITRQSCPVGYTNRDGACVDVDECLLRKPCQHECTNTHGSFKCLCPSGYMLLPNGRSCKDIDECVEQGIQCGHNQMCFNTRGGYQCLDTPCPASYQTGASPGTCYRPCSRDCATEGSSLILQYKLLTLPSGIPANHNVVRLSAFSESGILQERTSFTILEQESETGTMGQVFGIRDEAGRGIIFTLRVLDRPGLIRLKVQATTISLQGRITYQSIFIIYVSVSAFPY</sequence>
<dbReference type="Pfam" id="PF12662">
    <property type="entry name" value="cEGF"/>
    <property type="match status" value="1"/>
</dbReference>
<dbReference type="SMART" id="SM00181">
    <property type="entry name" value="EGF"/>
    <property type="match status" value="8"/>
</dbReference>
<feature type="disulfide bond" evidence="28">
    <location>
        <begin position="1117"/>
        <end position="1127"/>
    </location>
</feature>
<evidence type="ECO:0000256" key="16">
    <source>
        <dbReference type="ARBA" id="ARBA00022837"/>
    </source>
</evidence>
<feature type="domain" description="EGF-like" evidence="29">
    <location>
        <begin position="1323"/>
        <end position="1363"/>
    </location>
</feature>
<feature type="disulfide bond" evidence="28">
    <location>
        <begin position="1425"/>
        <end position="1435"/>
    </location>
</feature>
<dbReference type="Pfam" id="PF07679">
    <property type="entry name" value="I-set"/>
    <property type="match status" value="4"/>
</dbReference>
<dbReference type="GO" id="GO:0070161">
    <property type="term" value="C:anchoring junction"/>
    <property type="evidence" value="ECO:0007669"/>
    <property type="project" value="UniProtKB-SubCell"/>
</dbReference>
<dbReference type="InterPro" id="IPR001881">
    <property type="entry name" value="EGF-like_Ca-bd_dom"/>
</dbReference>
<evidence type="ECO:0000256" key="3">
    <source>
        <dbReference type="ARBA" id="ARBA00004479"/>
    </source>
</evidence>
<keyword evidence="14" id="KW-0732">Signal</keyword>
<dbReference type="GO" id="GO:0043025">
    <property type="term" value="C:neuronal cell body"/>
    <property type="evidence" value="ECO:0007669"/>
    <property type="project" value="TreeGrafter"/>
</dbReference>
<dbReference type="SMART" id="SM00209">
    <property type="entry name" value="TSP1"/>
    <property type="match status" value="1"/>
</dbReference>
<dbReference type="InterPro" id="IPR036383">
    <property type="entry name" value="TSP1_rpt_sf"/>
</dbReference>
<dbReference type="PROSITE" id="PS01186">
    <property type="entry name" value="EGF_2"/>
    <property type="match status" value="3"/>
</dbReference>
<keyword evidence="21" id="KW-0675">Receptor</keyword>
<protein>
    <recommendedName>
        <fullName evidence="26">Hemicentin-1</fullName>
    </recommendedName>
    <alternativeName>
        <fullName evidence="27">Fibulin-6</fullName>
    </alternativeName>
</protein>
<dbReference type="FunFam" id="2.10.25.10:FF:000238">
    <property type="entry name" value="Hemicentin 1"/>
    <property type="match status" value="1"/>
</dbReference>
<evidence type="ECO:0000256" key="26">
    <source>
        <dbReference type="ARBA" id="ARBA00072385"/>
    </source>
</evidence>
<dbReference type="SMART" id="SM00406">
    <property type="entry name" value="IGv"/>
    <property type="match status" value="3"/>
</dbReference>
<feature type="domain" description="Ig-like" evidence="30">
    <location>
        <begin position="549"/>
        <end position="635"/>
    </location>
</feature>
<dbReference type="InterPro" id="IPR026823">
    <property type="entry name" value="cEGF"/>
</dbReference>
<gene>
    <name evidence="32" type="primary">Nfu_g_1_009150</name>
</gene>
<accession>A0A1A8PIC4</accession>
<keyword evidence="6" id="KW-1003">Cell membrane</keyword>
<keyword evidence="22" id="KW-0325">Glycoprotein</keyword>
<evidence type="ECO:0000256" key="17">
    <source>
        <dbReference type="ARBA" id="ARBA00022949"/>
    </source>
</evidence>
<keyword evidence="10 28" id="KW-0245">EGF-like domain</keyword>
<dbReference type="SUPFAM" id="SSF48726">
    <property type="entry name" value="Immunoglobulin"/>
    <property type="match status" value="9"/>
</dbReference>
<evidence type="ECO:0000256" key="21">
    <source>
        <dbReference type="ARBA" id="ARBA00023170"/>
    </source>
</evidence>
<dbReference type="GO" id="GO:0006897">
    <property type="term" value="P:endocytosis"/>
    <property type="evidence" value="ECO:0007669"/>
    <property type="project" value="UniProtKB-KW"/>
</dbReference>
<dbReference type="InterPro" id="IPR003599">
    <property type="entry name" value="Ig_sub"/>
</dbReference>
<dbReference type="Gene3D" id="2.60.40.10">
    <property type="entry name" value="Immunoglobulins"/>
    <property type="match status" value="9"/>
</dbReference>
<dbReference type="InterPro" id="IPR003598">
    <property type="entry name" value="Ig_sub2"/>
</dbReference>
<evidence type="ECO:0000256" key="4">
    <source>
        <dbReference type="ARBA" id="ARBA00004496"/>
    </source>
</evidence>
<keyword evidence="24" id="KW-0393">Immunoglobulin domain</keyword>
<dbReference type="GO" id="GO:0005886">
    <property type="term" value="C:plasma membrane"/>
    <property type="evidence" value="ECO:0007669"/>
    <property type="project" value="UniProtKB-SubCell"/>
</dbReference>
<proteinExistence type="predicted"/>
<dbReference type="FunFam" id="2.60.40.10:FF:000107">
    <property type="entry name" value="Myosin, light chain kinase a"/>
    <property type="match status" value="1"/>
</dbReference>
<dbReference type="GO" id="GO:0003007">
    <property type="term" value="P:heart morphogenesis"/>
    <property type="evidence" value="ECO:0007669"/>
    <property type="project" value="UniProtKB-ARBA"/>
</dbReference>
<feature type="domain" description="EGF-like" evidence="29">
    <location>
        <begin position="1421"/>
        <end position="1460"/>
    </location>
</feature>
<evidence type="ECO:0000256" key="22">
    <source>
        <dbReference type="ARBA" id="ARBA00023180"/>
    </source>
</evidence>
<dbReference type="FunFam" id="2.60.40.10:FF:000005">
    <property type="entry name" value="Neuronal cell adhesion molecule"/>
    <property type="match status" value="1"/>
</dbReference>
<evidence type="ECO:0000256" key="27">
    <source>
        <dbReference type="ARBA" id="ARBA00080303"/>
    </source>
</evidence>
<dbReference type="PROSITE" id="PS00010">
    <property type="entry name" value="ASX_HYDROXYL"/>
    <property type="match status" value="5"/>
</dbReference>
<evidence type="ECO:0000256" key="24">
    <source>
        <dbReference type="ARBA" id="ARBA00023319"/>
    </source>
</evidence>
<dbReference type="GO" id="GO:0030424">
    <property type="term" value="C:axon"/>
    <property type="evidence" value="ECO:0007669"/>
    <property type="project" value="TreeGrafter"/>
</dbReference>
<dbReference type="FunFam" id="2.10.25.10:FF:000008">
    <property type="entry name" value="Signal peptide, CUB domain, EGF-like 2"/>
    <property type="match status" value="1"/>
</dbReference>
<dbReference type="SUPFAM" id="SSF57196">
    <property type="entry name" value="EGF/Laminin"/>
    <property type="match status" value="1"/>
</dbReference>
<keyword evidence="17" id="KW-0965">Cell junction</keyword>
<dbReference type="PANTHER" id="PTHR45080">
    <property type="entry name" value="CONTACTIN 5"/>
    <property type="match status" value="1"/>
</dbReference>
<dbReference type="FunFam" id="2.20.100.10:FF:000007">
    <property type="entry name" value="Thrombospondin 1"/>
    <property type="match status" value="1"/>
</dbReference>
<reference evidence="32" key="1">
    <citation type="submission" date="2016-05" db="EMBL/GenBank/DDBJ databases">
        <authorList>
            <person name="Lavstsen T."/>
            <person name="Jespersen J.S."/>
        </authorList>
    </citation>
    <scope>NUCLEOTIDE SEQUENCE</scope>
    <source>
        <tissue evidence="32">Brain</tissue>
    </source>
</reference>
<keyword evidence="16" id="KW-0106">Calcium</keyword>
<evidence type="ECO:0000256" key="14">
    <source>
        <dbReference type="ARBA" id="ARBA00022729"/>
    </source>
</evidence>
<dbReference type="FunFam" id="2.10.25.10:FF:000017">
    <property type="entry name" value="latent-transforming growth factor beta-binding protein 4 isoform X1"/>
    <property type="match status" value="1"/>
</dbReference>
<dbReference type="Pfam" id="PF00090">
    <property type="entry name" value="TSP_1"/>
    <property type="match status" value="1"/>
</dbReference>
<feature type="domain" description="EGF-like" evidence="29">
    <location>
        <begin position="1280"/>
        <end position="1315"/>
    </location>
</feature>
<comment type="caution">
    <text evidence="28">Lacks conserved residue(s) required for the propagation of feature annotation.</text>
</comment>
<dbReference type="FunFam" id="2.10.25.10:FF:000210">
    <property type="entry name" value="Hemicentin 1"/>
    <property type="match status" value="1"/>
</dbReference>
<dbReference type="InterPro" id="IPR000884">
    <property type="entry name" value="TSP1_rpt"/>
</dbReference>
<dbReference type="GO" id="GO:0030855">
    <property type="term" value="P:epithelial cell differentiation"/>
    <property type="evidence" value="ECO:0007669"/>
    <property type="project" value="UniProtKB-ARBA"/>
</dbReference>
<evidence type="ECO:0000256" key="20">
    <source>
        <dbReference type="ARBA" id="ARBA00023157"/>
    </source>
</evidence>
<dbReference type="InterPro" id="IPR013783">
    <property type="entry name" value="Ig-like_fold"/>
</dbReference>
<keyword evidence="9" id="KW-0272">Extracellular matrix</keyword>
<evidence type="ECO:0000256" key="13">
    <source>
        <dbReference type="ARBA" id="ARBA00022692"/>
    </source>
</evidence>
<dbReference type="Pfam" id="PF07645">
    <property type="entry name" value="EGF_CA"/>
    <property type="match status" value="6"/>
</dbReference>
<dbReference type="GO" id="GO:0008046">
    <property type="term" value="F:axon guidance receptor activity"/>
    <property type="evidence" value="ECO:0007669"/>
    <property type="project" value="TreeGrafter"/>
</dbReference>
<dbReference type="Gene3D" id="2.10.25.10">
    <property type="entry name" value="Laminin"/>
    <property type="match status" value="8"/>
</dbReference>
<dbReference type="PRINTS" id="PR00907">
    <property type="entry name" value="THRMBOMODULN"/>
</dbReference>
<dbReference type="FunFam" id="2.60.40.10:FF:000032">
    <property type="entry name" value="palladin isoform X1"/>
    <property type="match status" value="1"/>
</dbReference>
<dbReference type="InterPro" id="IPR009030">
    <property type="entry name" value="Growth_fac_rcpt_cys_sf"/>
</dbReference>
<keyword evidence="20 28" id="KW-1015">Disulfide bond</keyword>
<dbReference type="GO" id="GO:0007156">
    <property type="term" value="P:homophilic cell adhesion via plasma membrane adhesion molecules"/>
    <property type="evidence" value="ECO:0007669"/>
    <property type="project" value="TreeGrafter"/>
</dbReference>
<feature type="domain" description="Ig-like" evidence="30">
    <location>
        <begin position="458"/>
        <end position="544"/>
    </location>
</feature>
<dbReference type="GO" id="GO:0051301">
    <property type="term" value="P:cell division"/>
    <property type="evidence" value="ECO:0007669"/>
    <property type="project" value="UniProtKB-KW"/>
</dbReference>
<evidence type="ECO:0000256" key="8">
    <source>
        <dbReference type="ARBA" id="ARBA00022525"/>
    </source>
</evidence>
<evidence type="ECO:0000256" key="10">
    <source>
        <dbReference type="ARBA" id="ARBA00022536"/>
    </source>
</evidence>
<evidence type="ECO:0000256" key="1">
    <source>
        <dbReference type="ARBA" id="ARBA00004236"/>
    </source>
</evidence>
<dbReference type="PROSITE" id="PS50835">
    <property type="entry name" value="IG_LIKE"/>
    <property type="match status" value="9"/>
</dbReference>
<comment type="subcellular location">
    <subcellularLocation>
        <location evidence="2">Cell junction</location>
    </subcellularLocation>
    <subcellularLocation>
        <location evidence="1">Cell membrane</location>
    </subcellularLocation>
    <subcellularLocation>
        <location evidence="4">Cytoplasm</location>
    </subcellularLocation>
    <subcellularLocation>
        <location evidence="3">Membrane</location>
        <topology evidence="3">Single-pass type I membrane protein</topology>
    </subcellularLocation>
    <subcellularLocation>
        <location evidence="5">Secreted</location>
        <location evidence="5">Extracellular space</location>
        <location evidence="5">Extracellular matrix</location>
    </subcellularLocation>
</comment>
<dbReference type="InterPro" id="IPR009017">
    <property type="entry name" value="GFP"/>
</dbReference>
<evidence type="ECO:0000256" key="6">
    <source>
        <dbReference type="ARBA" id="ARBA00022475"/>
    </source>
</evidence>
<feature type="domain" description="Ig-like" evidence="30">
    <location>
        <begin position="728"/>
        <end position="813"/>
    </location>
</feature>
<evidence type="ECO:0000259" key="31">
    <source>
        <dbReference type="PROSITE" id="PS50993"/>
    </source>
</evidence>
<dbReference type="InterPro" id="IPR050958">
    <property type="entry name" value="Cell_Adh-Cytoskel_Orgn"/>
</dbReference>
<dbReference type="FunFam" id="2.10.25.10:FF:000352">
    <property type="entry name" value="Hemicentin 1"/>
    <property type="match status" value="1"/>
</dbReference>
<evidence type="ECO:0000256" key="9">
    <source>
        <dbReference type="ARBA" id="ARBA00022530"/>
    </source>
</evidence>
<keyword evidence="15" id="KW-0677">Repeat</keyword>
<evidence type="ECO:0000256" key="28">
    <source>
        <dbReference type="PROSITE-ProRule" id="PRU00076"/>
    </source>
</evidence>
<feature type="domain" description="Ig-like" evidence="30">
    <location>
        <begin position="640"/>
        <end position="721"/>
    </location>
</feature>
<dbReference type="PROSITE" id="PS50026">
    <property type="entry name" value="EGF_3"/>
    <property type="match status" value="5"/>
</dbReference>
<feature type="domain" description="Nidogen G2 beta-barrel" evidence="31">
    <location>
        <begin position="877"/>
        <end position="1099"/>
    </location>
</feature>